<dbReference type="EMBL" id="BFEA01000027">
    <property type="protein sequence ID" value="GBG62220.1"/>
    <property type="molecule type" value="Genomic_DNA"/>
</dbReference>
<dbReference type="AlphaFoldDB" id="A0A388JWQ5"/>
<keyword evidence="3" id="KW-1185">Reference proteome</keyword>
<comment type="caution">
    <text evidence="2">The sequence shown here is derived from an EMBL/GenBank/DDBJ whole genome shotgun (WGS) entry which is preliminary data.</text>
</comment>
<evidence type="ECO:0000256" key="1">
    <source>
        <dbReference type="SAM" id="MobiDB-lite"/>
    </source>
</evidence>
<evidence type="ECO:0000313" key="2">
    <source>
        <dbReference type="EMBL" id="GBG62220.1"/>
    </source>
</evidence>
<proteinExistence type="predicted"/>
<dbReference type="Proteomes" id="UP000265515">
    <property type="component" value="Unassembled WGS sequence"/>
</dbReference>
<name>A0A388JWQ5_CHABU</name>
<accession>A0A388JWQ5</accession>
<dbReference type="Gramene" id="GBG62220">
    <property type="protein sequence ID" value="GBG62220"/>
    <property type="gene ID" value="CBR_g29828"/>
</dbReference>
<evidence type="ECO:0000313" key="3">
    <source>
        <dbReference type="Proteomes" id="UP000265515"/>
    </source>
</evidence>
<gene>
    <name evidence="2" type="ORF">CBR_g29828</name>
</gene>
<feature type="compositionally biased region" description="Low complexity" evidence="1">
    <location>
        <begin position="98"/>
        <end position="128"/>
    </location>
</feature>
<reference evidence="2 3" key="1">
    <citation type="journal article" date="2018" name="Cell">
        <title>The Chara Genome: Secondary Complexity and Implications for Plant Terrestrialization.</title>
        <authorList>
            <person name="Nishiyama T."/>
            <person name="Sakayama H."/>
            <person name="Vries J.D."/>
            <person name="Buschmann H."/>
            <person name="Saint-Marcoux D."/>
            <person name="Ullrich K.K."/>
            <person name="Haas F.B."/>
            <person name="Vanderstraeten L."/>
            <person name="Becker D."/>
            <person name="Lang D."/>
            <person name="Vosolsobe S."/>
            <person name="Rombauts S."/>
            <person name="Wilhelmsson P.K.I."/>
            <person name="Janitza P."/>
            <person name="Kern R."/>
            <person name="Heyl A."/>
            <person name="Rumpler F."/>
            <person name="Villalobos L.I.A.C."/>
            <person name="Clay J.M."/>
            <person name="Skokan R."/>
            <person name="Toyoda A."/>
            <person name="Suzuki Y."/>
            <person name="Kagoshima H."/>
            <person name="Schijlen E."/>
            <person name="Tajeshwar N."/>
            <person name="Catarino B."/>
            <person name="Hetherington A.J."/>
            <person name="Saltykova A."/>
            <person name="Bonnot C."/>
            <person name="Breuninger H."/>
            <person name="Symeonidi A."/>
            <person name="Radhakrishnan G.V."/>
            <person name="Van Nieuwerburgh F."/>
            <person name="Deforce D."/>
            <person name="Chang C."/>
            <person name="Karol K.G."/>
            <person name="Hedrich R."/>
            <person name="Ulvskov P."/>
            <person name="Glockner G."/>
            <person name="Delwiche C.F."/>
            <person name="Petrasek J."/>
            <person name="Van de Peer Y."/>
            <person name="Friml J."/>
            <person name="Beilby M."/>
            <person name="Dolan L."/>
            <person name="Kohara Y."/>
            <person name="Sugano S."/>
            <person name="Fujiyama A."/>
            <person name="Delaux P.-M."/>
            <person name="Quint M."/>
            <person name="TheiBen G."/>
            <person name="Hagemann M."/>
            <person name="Harholt J."/>
            <person name="Dunand C."/>
            <person name="Zachgo S."/>
            <person name="Langdale J."/>
            <person name="Maumus F."/>
            <person name="Straeten D.V.D."/>
            <person name="Gould S.B."/>
            <person name="Rensing S.A."/>
        </authorList>
    </citation>
    <scope>NUCLEOTIDE SEQUENCE [LARGE SCALE GENOMIC DNA]</scope>
    <source>
        <strain evidence="2 3">S276</strain>
    </source>
</reference>
<sequence length="435" mass="48806">MRGRGTGRTKIGFEIAPARERTWWVGGSVRAGRVAVPKAGRVVEGVLKETDASVVARGQEEEDPQRQGEVEGAVRVVQEATLTTTPGRQGQRHHHQTTGETTTTTTTTTAAAAATATSRTATTTTAPTNNKKKNNKMSFPAATADVNAYTKSVLDMTWSEIAAQTTSILAVCFEIVPFVAKNATYFRTLRRSSRVYRELFKAHFFDGKPKETRKAFLFIIWCSAFVLMKPRVQRIISSLKDDLLKTEVQIILDYHFVNARAQADDVNKYTILDVRSAFPDCTTLFRMRAFGKEMYEFHVYEDIPTVVVPATEKGRQMPSASISSTAGHLIKIPKWFAYPHVGQLNLNEDTQRIHRKFTEHFWRDVLKKKSGGHGHGFDSQELEWYNTTIANDEYALVKIGNVIPPKKPYDLADMIQYADELNSLVSAEADKSEMF</sequence>
<feature type="region of interest" description="Disordered" evidence="1">
    <location>
        <begin position="82"/>
        <end position="137"/>
    </location>
</feature>
<protein>
    <submittedName>
        <fullName evidence="2">Uncharacterized protein</fullName>
    </submittedName>
</protein>
<organism evidence="2 3">
    <name type="scientific">Chara braunii</name>
    <name type="common">Braun's stonewort</name>
    <dbReference type="NCBI Taxonomy" id="69332"/>
    <lineage>
        <taxon>Eukaryota</taxon>
        <taxon>Viridiplantae</taxon>
        <taxon>Streptophyta</taxon>
        <taxon>Charophyceae</taxon>
        <taxon>Charales</taxon>
        <taxon>Characeae</taxon>
        <taxon>Chara</taxon>
    </lineage>
</organism>